<dbReference type="GO" id="GO:0006611">
    <property type="term" value="P:protein export from nucleus"/>
    <property type="evidence" value="ECO:0007669"/>
    <property type="project" value="InterPro"/>
</dbReference>
<dbReference type="AlphaFoldDB" id="A0A0A1TWG0"/>
<dbReference type="InterPro" id="IPR040016">
    <property type="entry name" value="XPO6"/>
</dbReference>
<evidence type="ECO:0000256" key="7">
    <source>
        <dbReference type="ARBA" id="ARBA00023242"/>
    </source>
</evidence>
<keyword evidence="5" id="KW-0963">Cytoplasm</keyword>
<organism evidence="8 9">
    <name type="scientific">Entamoeba invadens IP1</name>
    <dbReference type="NCBI Taxonomy" id="370355"/>
    <lineage>
        <taxon>Eukaryota</taxon>
        <taxon>Amoebozoa</taxon>
        <taxon>Evosea</taxon>
        <taxon>Archamoebae</taxon>
        <taxon>Mastigamoebida</taxon>
        <taxon>Entamoebidae</taxon>
        <taxon>Entamoeba</taxon>
    </lineage>
</organism>
<evidence type="ECO:0000313" key="9">
    <source>
        <dbReference type="Proteomes" id="UP000014680"/>
    </source>
</evidence>
<evidence type="ECO:0000256" key="2">
    <source>
        <dbReference type="ARBA" id="ARBA00004496"/>
    </source>
</evidence>
<reference evidence="8 9" key="1">
    <citation type="submission" date="2012-10" db="EMBL/GenBank/DDBJ databases">
        <authorList>
            <person name="Zafar N."/>
            <person name="Inman J."/>
            <person name="Hall N."/>
            <person name="Lorenzi H."/>
            <person name="Caler E."/>
        </authorList>
    </citation>
    <scope>NUCLEOTIDE SEQUENCE [LARGE SCALE GENOMIC DNA]</scope>
    <source>
        <strain evidence="8 9">IP1</strain>
    </source>
</reference>
<dbReference type="PANTHER" id="PTHR21452:SF4">
    <property type="entry name" value="EXPORTIN-6"/>
    <property type="match status" value="1"/>
</dbReference>
<accession>A0A0A1TWG0</accession>
<dbReference type="GO" id="GO:0005737">
    <property type="term" value="C:cytoplasm"/>
    <property type="evidence" value="ECO:0007669"/>
    <property type="project" value="UniProtKB-SubCell"/>
</dbReference>
<evidence type="ECO:0000256" key="3">
    <source>
        <dbReference type="ARBA" id="ARBA00009466"/>
    </source>
</evidence>
<keyword evidence="6" id="KW-0653">Protein transport</keyword>
<evidence type="ECO:0000256" key="4">
    <source>
        <dbReference type="ARBA" id="ARBA00022448"/>
    </source>
</evidence>
<evidence type="ECO:0000256" key="1">
    <source>
        <dbReference type="ARBA" id="ARBA00004123"/>
    </source>
</evidence>
<dbReference type="Proteomes" id="UP000014680">
    <property type="component" value="Unassembled WGS sequence"/>
</dbReference>
<dbReference type="GO" id="GO:0005634">
    <property type="term" value="C:nucleus"/>
    <property type="evidence" value="ECO:0007669"/>
    <property type="project" value="UniProtKB-SubCell"/>
</dbReference>
<sequence length="928" mass="105613">MDQTIRELFSGQNVQENQKKVMAFTSTQEGFLWAMKNTTNPEKVYSWFSLSVLTFWICHHPQNIPLVQLQSLLLDSLQFHIKSNNKEASNKLAVLFCAVTRWTFNGQTLCGEIANFAKNEETVQMALLLFSTFAEEYRNVDKKYHVPSQRIQWIKSTFQTESADIVKLLVIITQRGKVEALSAMSKYIGWVDTKALIEAGVFATLTQTVLVQQMVKPSLECLVEYLQSNKTPLDPHFHISIVSLTLKLLTIPDIPPQQILYLLIRTFEICVPRIPFDDTFLQIPRSLNAFLQTHKNDFTVVSTCFDVWAAFFDLPICGSLCISDEFGPIAEDTCRIILPLLFSASYSGITLLDTSKVGDEQSEFEIFIFNAYQVLMSLVDFQGHVVLPLIIEITNQTFLRLNEKRGVFTDGDICDISTASKLFLETSSNLLVHVDNLETLQKMYTPLITLLCALPNVHNEDAKIAATNLKSAIQTMYGTLHELCSTPTLLFVEQLLTLFIQTVTQCKEDKVCEQVVDLYFELVLACRPEVFNLNIVNEMMKDSVTFVRRFCSPARKYVAIGVSEIYVFPNTNSNFTKKDLEERFGVFQNFVSEIVVKPIIEMCQTNQFGEYPDVCKILKGIVKGKETLNGVNKQLIVGTLGRLISEIFPQALRVMDAHNIRVTLVTIREIIQYMSSALDERGIVEVLTIMMESFKGKIRSFVESGEKEINKTMCLVILIGEIYVKEWSHKTKGKSEVYTQTVMRLMNFVVDEVLTTLDDKSIGNELYRDSVSLFFNISEAVFNEVGNKVEFYVMVVQLVIKLIGMSDIELAKEVIEKIQLLGTTKKFFVQPIFKEMKVQFVVELLGIAVVTPHSIDDIVGLLYYVMDSDVPSLLVSFYNVLDLFFNKYPNISVENKNEVKSLFVNAQDMPTFTFAMSQFVNDMHCYLP</sequence>
<keyword evidence="4" id="KW-0813">Transport</keyword>
<dbReference type="OMA" id="FKANTIT"/>
<comment type="similarity">
    <text evidence="3">Belongs to the exportin family.</text>
</comment>
<proteinExistence type="inferred from homology"/>
<dbReference type="OrthoDB" id="10261013at2759"/>
<dbReference type="PANTHER" id="PTHR21452">
    <property type="entry name" value="EXPORTIN-6"/>
    <property type="match status" value="1"/>
</dbReference>
<comment type="subcellular location">
    <subcellularLocation>
        <location evidence="2">Cytoplasm</location>
    </subcellularLocation>
    <subcellularLocation>
        <location evidence="1">Nucleus</location>
    </subcellularLocation>
</comment>
<dbReference type="EMBL" id="KB207240">
    <property type="protein sequence ID" value="ELP83668.1"/>
    <property type="molecule type" value="Genomic_DNA"/>
</dbReference>
<dbReference type="GO" id="GO:0005049">
    <property type="term" value="F:nuclear export signal receptor activity"/>
    <property type="evidence" value="ECO:0007669"/>
    <property type="project" value="InterPro"/>
</dbReference>
<dbReference type="KEGG" id="eiv:EIN_467720"/>
<protein>
    <recommendedName>
        <fullName evidence="10">Exportin-1/Importin-beta-like domain-containing protein</fullName>
    </recommendedName>
</protein>
<keyword evidence="9" id="KW-1185">Reference proteome</keyword>
<evidence type="ECO:0008006" key="10">
    <source>
        <dbReference type="Google" id="ProtNLM"/>
    </source>
</evidence>
<gene>
    <name evidence="8" type="ORF">EIN_467720</name>
</gene>
<keyword evidence="7" id="KW-0539">Nucleus</keyword>
<dbReference type="VEuPathDB" id="AmoebaDB:EIN_467720"/>
<dbReference type="GeneID" id="14882757"/>
<dbReference type="RefSeq" id="XP_004183014.1">
    <property type="nucleotide sequence ID" value="XM_004182966.1"/>
</dbReference>
<name>A0A0A1TWG0_ENTIV</name>
<evidence type="ECO:0000313" key="8">
    <source>
        <dbReference type="EMBL" id="ELP83668.1"/>
    </source>
</evidence>
<dbReference type="InterPro" id="IPR016024">
    <property type="entry name" value="ARM-type_fold"/>
</dbReference>
<evidence type="ECO:0000256" key="5">
    <source>
        <dbReference type="ARBA" id="ARBA00022490"/>
    </source>
</evidence>
<dbReference type="SUPFAM" id="SSF48371">
    <property type="entry name" value="ARM repeat"/>
    <property type="match status" value="1"/>
</dbReference>
<evidence type="ECO:0000256" key="6">
    <source>
        <dbReference type="ARBA" id="ARBA00022927"/>
    </source>
</evidence>